<dbReference type="STRING" id="1111454.HMPREF1250_0584"/>
<dbReference type="Pfam" id="PF01337">
    <property type="entry name" value="Barstar"/>
    <property type="match status" value="1"/>
</dbReference>
<evidence type="ECO:0000256" key="1">
    <source>
        <dbReference type="ARBA" id="ARBA00006845"/>
    </source>
</evidence>
<keyword evidence="4" id="KW-1185">Reference proteome</keyword>
<feature type="domain" description="Barstar (barnase inhibitor)" evidence="2">
    <location>
        <begin position="4"/>
        <end position="79"/>
    </location>
</feature>
<protein>
    <submittedName>
        <fullName evidence="3">Barstar</fullName>
    </submittedName>
</protein>
<dbReference type="eggNOG" id="COG2732">
    <property type="taxonomic scope" value="Bacteria"/>
</dbReference>
<dbReference type="InterPro" id="IPR000468">
    <property type="entry name" value="Barstar"/>
</dbReference>
<evidence type="ECO:0000313" key="3">
    <source>
        <dbReference type="EMBL" id="ERT62276.1"/>
    </source>
</evidence>
<evidence type="ECO:0000313" key="4">
    <source>
        <dbReference type="Proteomes" id="UP000017090"/>
    </source>
</evidence>
<dbReference type="Gene3D" id="3.30.370.10">
    <property type="entry name" value="Barstar-like"/>
    <property type="match status" value="1"/>
</dbReference>
<dbReference type="AlphaFoldDB" id="U7USM2"/>
<reference evidence="3 4" key="1">
    <citation type="submission" date="2013-09" db="EMBL/GenBank/DDBJ databases">
        <authorList>
            <person name="Durkin A.S."/>
            <person name="Haft D.R."/>
            <person name="McCorrison J."/>
            <person name="Torralba M."/>
            <person name="Gillis M."/>
            <person name="Haft D.H."/>
            <person name="Methe B."/>
            <person name="Sutton G."/>
            <person name="Nelson K.E."/>
        </authorList>
    </citation>
    <scope>NUCLEOTIDE SEQUENCE [LARGE SCALE GENOMIC DNA]</scope>
    <source>
        <strain evidence="3 4">BV3C16-1</strain>
    </source>
</reference>
<dbReference type="SUPFAM" id="SSF52038">
    <property type="entry name" value="Barstar-related"/>
    <property type="match status" value="1"/>
</dbReference>
<name>U7USM2_9FIRM</name>
<sequence length="89" mass="10079">MNEYLIDAERMKTKDEAHHYLQRLFAFPDYYGANLDALHDLLGEIGEETLLKVPRKLADEAYLSAYGAAMLQVFLAAAAENEFLTVQLV</sequence>
<dbReference type="PATRIC" id="fig|1111454.3.peg.250"/>
<dbReference type="InterPro" id="IPR035905">
    <property type="entry name" value="Barstar-like_sf"/>
</dbReference>
<comment type="caution">
    <text evidence="3">The sequence shown here is derived from an EMBL/GenBank/DDBJ whole genome shotgun (WGS) entry which is preliminary data.</text>
</comment>
<proteinExistence type="inferred from homology"/>
<dbReference type="EMBL" id="AWXA01000006">
    <property type="protein sequence ID" value="ERT62276.1"/>
    <property type="molecule type" value="Genomic_DNA"/>
</dbReference>
<organism evidence="3 4">
    <name type="scientific">Megasphaera vaginalis</name>
    <name type="common">ex Srinivasan et al. 2021</name>
    <dbReference type="NCBI Taxonomy" id="1111454"/>
    <lineage>
        <taxon>Bacteria</taxon>
        <taxon>Bacillati</taxon>
        <taxon>Bacillota</taxon>
        <taxon>Negativicutes</taxon>
        <taxon>Veillonellales</taxon>
        <taxon>Veillonellaceae</taxon>
        <taxon>Megasphaera</taxon>
    </lineage>
</organism>
<dbReference type="RefSeq" id="WP_023052734.1">
    <property type="nucleotide sequence ID" value="NZ_AWXA01000006.1"/>
</dbReference>
<accession>U7USM2</accession>
<dbReference type="Proteomes" id="UP000017090">
    <property type="component" value="Unassembled WGS sequence"/>
</dbReference>
<dbReference type="OrthoDB" id="7575400at2"/>
<gene>
    <name evidence="3" type="ORF">HMPREF1250_0584</name>
</gene>
<comment type="similarity">
    <text evidence="1">Belongs to the barstar family.</text>
</comment>
<evidence type="ECO:0000259" key="2">
    <source>
        <dbReference type="Pfam" id="PF01337"/>
    </source>
</evidence>